<gene>
    <name evidence="3" type="ORF">M0M42_13510</name>
</gene>
<evidence type="ECO:0000313" key="4">
    <source>
        <dbReference type="Proteomes" id="UP000831189"/>
    </source>
</evidence>
<reference evidence="3 4" key="1">
    <citation type="submission" date="2022-04" db="EMBL/GenBank/DDBJ databases">
        <title>Pseudomonas knackmussii B09-2.</title>
        <authorList>
            <person name="Deng Y."/>
        </authorList>
    </citation>
    <scope>NUCLEOTIDE SEQUENCE [LARGE SCALE GENOMIC DNA]</scope>
    <source>
        <strain evidence="3 4">B09-2</strain>
    </source>
</reference>
<sequence length="127" mass="14041">MNIKHITLATLFLVPAAYAADKEPMQGMPMDHKSMNMPMDHKDMDMQMGQKPAGQTATATGTVKKVDTEKGTVTIAHGPVEALGWPSMTMGFKAKPDQLQKLREGDQVEFEFTSKGMDSTITRIEKR</sequence>
<dbReference type="InterPro" id="IPR021647">
    <property type="entry name" value="CusF_Ec"/>
</dbReference>
<organism evidence="3 4">
    <name type="scientific">Pseudomonas knackmussii</name>
    <dbReference type="NCBI Taxonomy" id="65741"/>
    <lineage>
        <taxon>Bacteria</taxon>
        <taxon>Pseudomonadati</taxon>
        <taxon>Pseudomonadota</taxon>
        <taxon>Gammaproteobacteria</taxon>
        <taxon>Pseudomonadales</taxon>
        <taxon>Pseudomonadaceae</taxon>
        <taxon>Pseudomonas</taxon>
    </lineage>
</organism>
<name>A0ABY4KM05_9PSED</name>
<dbReference type="EMBL" id="CP096208">
    <property type="protein sequence ID" value="UPQ81435.1"/>
    <property type="molecule type" value="Genomic_DNA"/>
</dbReference>
<feature type="signal peptide" evidence="2">
    <location>
        <begin position="1"/>
        <end position="19"/>
    </location>
</feature>
<dbReference type="Pfam" id="PF11604">
    <property type="entry name" value="CusF_Ec"/>
    <property type="match status" value="1"/>
</dbReference>
<protein>
    <submittedName>
        <fullName evidence="3">Copper-binding protein</fullName>
    </submittedName>
</protein>
<proteinExistence type="predicted"/>
<dbReference type="Gene3D" id="2.40.50.320">
    <property type="entry name" value="Copper binding periplasmic protein CusF"/>
    <property type="match status" value="1"/>
</dbReference>
<dbReference type="Proteomes" id="UP000831189">
    <property type="component" value="Chromosome"/>
</dbReference>
<accession>A0ABY4KM05</accession>
<dbReference type="InterPro" id="IPR042230">
    <property type="entry name" value="CusF_sf"/>
</dbReference>
<feature type="chain" id="PRO_5045621741" evidence="2">
    <location>
        <begin position="20"/>
        <end position="127"/>
    </location>
</feature>
<evidence type="ECO:0000256" key="1">
    <source>
        <dbReference type="SAM" id="MobiDB-lite"/>
    </source>
</evidence>
<keyword evidence="2" id="KW-0732">Signal</keyword>
<feature type="region of interest" description="Disordered" evidence="1">
    <location>
        <begin position="30"/>
        <end position="65"/>
    </location>
</feature>
<keyword evidence="4" id="KW-1185">Reference proteome</keyword>
<evidence type="ECO:0000256" key="2">
    <source>
        <dbReference type="SAM" id="SignalP"/>
    </source>
</evidence>
<evidence type="ECO:0000313" key="3">
    <source>
        <dbReference type="EMBL" id="UPQ81435.1"/>
    </source>
</evidence>
<feature type="compositionally biased region" description="Basic and acidic residues" evidence="1">
    <location>
        <begin position="30"/>
        <end position="45"/>
    </location>
</feature>